<feature type="region of interest" description="Disordered" evidence="1">
    <location>
        <begin position="1"/>
        <end position="68"/>
    </location>
</feature>
<gene>
    <name evidence="2" type="ORF">AWB66_06192</name>
</gene>
<evidence type="ECO:0008006" key="4">
    <source>
        <dbReference type="Google" id="ProtNLM"/>
    </source>
</evidence>
<protein>
    <recommendedName>
        <fullName evidence="4">Stability/partitioning determinant</fullName>
    </recommendedName>
</protein>
<dbReference type="RefSeq" id="WP_087633862.1">
    <property type="nucleotide sequence ID" value="NZ_FCNZ02000063.1"/>
</dbReference>
<dbReference type="EMBL" id="FCNZ02000063">
    <property type="protein sequence ID" value="SAL80162.1"/>
    <property type="molecule type" value="Genomic_DNA"/>
</dbReference>
<evidence type="ECO:0000313" key="2">
    <source>
        <dbReference type="EMBL" id="SAL80162.1"/>
    </source>
</evidence>
<organism evidence="2 3">
    <name type="scientific">Caballeronia telluris</name>
    <dbReference type="NCBI Taxonomy" id="326475"/>
    <lineage>
        <taxon>Bacteria</taxon>
        <taxon>Pseudomonadati</taxon>
        <taxon>Pseudomonadota</taxon>
        <taxon>Betaproteobacteria</taxon>
        <taxon>Burkholderiales</taxon>
        <taxon>Burkholderiaceae</taxon>
        <taxon>Caballeronia</taxon>
    </lineage>
</organism>
<sequence>MTERNNPFADLAPTNLADEFKPKPPTRESTVDRKAIDQIAAEHDFPSRRPGQGRAPKRRNATGRNQQINIKTTAEAIALFYALADRKGVPLGKVFEDGLAALEREGY</sequence>
<evidence type="ECO:0000256" key="1">
    <source>
        <dbReference type="SAM" id="MobiDB-lite"/>
    </source>
</evidence>
<comment type="caution">
    <text evidence="2">The sequence shown here is derived from an EMBL/GenBank/DDBJ whole genome shotgun (WGS) entry which is preliminary data.</text>
</comment>
<accession>A0A158KGA4</accession>
<name>A0A158KGA4_9BURK</name>
<evidence type="ECO:0000313" key="3">
    <source>
        <dbReference type="Proteomes" id="UP000054717"/>
    </source>
</evidence>
<feature type="compositionally biased region" description="Basic and acidic residues" evidence="1">
    <location>
        <begin position="18"/>
        <end position="47"/>
    </location>
</feature>
<dbReference type="AlphaFoldDB" id="A0A158KGA4"/>
<reference evidence="2" key="1">
    <citation type="submission" date="2016-01" db="EMBL/GenBank/DDBJ databases">
        <authorList>
            <person name="Peeters Charlotte."/>
        </authorList>
    </citation>
    <scope>NUCLEOTIDE SEQUENCE</scope>
    <source>
        <strain evidence="2">LMG 22936</strain>
    </source>
</reference>
<keyword evidence="3" id="KW-1185">Reference proteome</keyword>
<dbReference type="Proteomes" id="UP000054717">
    <property type="component" value="Unassembled WGS sequence"/>
</dbReference>
<proteinExistence type="predicted"/>